<accession>A0A0F9NJ19</accession>
<reference evidence="2" key="1">
    <citation type="journal article" date="2015" name="Nature">
        <title>Complex archaea that bridge the gap between prokaryotes and eukaryotes.</title>
        <authorList>
            <person name="Spang A."/>
            <person name="Saw J.H."/>
            <person name="Jorgensen S.L."/>
            <person name="Zaremba-Niedzwiedzka K."/>
            <person name="Martijn J."/>
            <person name="Lind A.E."/>
            <person name="van Eijk R."/>
            <person name="Schleper C."/>
            <person name="Guy L."/>
            <person name="Ettema T.J."/>
        </authorList>
    </citation>
    <scope>NUCLEOTIDE SEQUENCE</scope>
</reference>
<protein>
    <submittedName>
        <fullName evidence="2">Uncharacterized protein</fullName>
    </submittedName>
</protein>
<dbReference type="EMBL" id="LAZR01006911">
    <property type="protein sequence ID" value="KKM88805.1"/>
    <property type="molecule type" value="Genomic_DNA"/>
</dbReference>
<sequence length="63" mass="6992">MGEVRPQSAPPAASGSQRGPRRYIRSSAGRAQSQILPRRHYARAEAPRESLDWGTAQLPLYCQ</sequence>
<organism evidence="2">
    <name type="scientific">marine sediment metagenome</name>
    <dbReference type="NCBI Taxonomy" id="412755"/>
    <lineage>
        <taxon>unclassified sequences</taxon>
        <taxon>metagenomes</taxon>
        <taxon>ecological metagenomes</taxon>
    </lineage>
</organism>
<dbReference type="AlphaFoldDB" id="A0A0F9NJ19"/>
<evidence type="ECO:0000313" key="2">
    <source>
        <dbReference type="EMBL" id="KKM88805.1"/>
    </source>
</evidence>
<evidence type="ECO:0000256" key="1">
    <source>
        <dbReference type="SAM" id="MobiDB-lite"/>
    </source>
</evidence>
<feature type="region of interest" description="Disordered" evidence="1">
    <location>
        <begin position="1"/>
        <end position="49"/>
    </location>
</feature>
<gene>
    <name evidence="2" type="ORF">LCGC14_1255090</name>
</gene>
<name>A0A0F9NJ19_9ZZZZ</name>
<proteinExistence type="predicted"/>
<comment type="caution">
    <text evidence="2">The sequence shown here is derived from an EMBL/GenBank/DDBJ whole genome shotgun (WGS) entry which is preliminary data.</text>
</comment>